<dbReference type="PROSITE" id="PS51257">
    <property type="entry name" value="PROKAR_LIPOPROTEIN"/>
    <property type="match status" value="1"/>
</dbReference>
<protein>
    <submittedName>
        <fullName evidence="3">Collagen-like protein</fullName>
    </submittedName>
</protein>
<dbReference type="PANTHER" id="PTHR24023">
    <property type="entry name" value="COLLAGEN ALPHA"/>
    <property type="match status" value="1"/>
</dbReference>
<name>A0ABV8ENM4_9BACT</name>
<dbReference type="RefSeq" id="WP_241296346.1">
    <property type="nucleotide sequence ID" value="NZ_JAKZGR010000013.1"/>
</dbReference>
<feature type="compositionally biased region" description="Low complexity" evidence="1">
    <location>
        <begin position="25"/>
        <end position="74"/>
    </location>
</feature>
<evidence type="ECO:0000313" key="4">
    <source>
        <dbReference type="Proteomes" id="UP001595766"/>
    </source>
</evidence>
<keyword evidence="2" id="KW-0732">Signal</keyword>
<evidence type="ECO:0000313" key="3">
    <source>
        <dbReference type="EMBL" id="MFC3976718.1"/>
    </source>
</evidence>
<organism evidence="3 4">
    <name type="scientific">Belliella kenyensis</name>
    <dbReference type="NCBI Taxonomy" id="1472724"/>
    <lineage>
        <taxon>Bacteria</taxon>
        <taxon>Pseudomonadati</taxon>
        <taxon>Bacteroidota</taxon>
        <taxon>Cytophagia</taxon>
        <taxon>Cytophagales</taxon>
        <taxon>Cyclobacteriaceae</taxon>
        <taxon>Belliella</taxon>
    </lineage>
</organism>
<gene>
    <name evidence="3" type="ORF">ACFOUP_10050</name>
</gene>
<dbReference type="InterPro" id="IPR050149">
    <property type="entry name" value="Collagen_superfamily"/>
</dbReference>
<dbReference type="PANTHER" id="PTHR24023:SF1095">
    <property type="entry name" value="EGF-LIKE DOMAIN-CONTAINING PROTEIN"/>
    <property type="match status" value="1"/>
</dbReference>
<keyword evidence="4" id="KW-1185">Reference proteome</keyword>
<accession>A0ABV8ENM4</accession>
<dbReference type="EMBL" id="JBHSAV010000045">
    <property type="protein sequence ID" value="MFC3976718.1"/>
    <property type="molecule type" value="Genomic_DNA"/>
</dbReference>
<proteinExistence type="predicted"/>
<sequence length="204" mass="21590">MRKNYFISMILCLLFLISCEGLEGPQGDQGPQGEQGLQGPAGATGPQGPAGATGATGATGPQGPAGPQGQQGQQGAPGGINFEIYNYPAHNFASNANRFIDIPNIGSQIDDVTFLAFLIDSSVGVTYPIPGPGSSATSMYRFWWLRIGNAISVRINRYSGPGETYTLRFLKLPLVNNPGGRATLPDIDLTDYDAVVAYYESLQN</sequence>
<feature type="region of interest" description="Disordered" evidence="1">
    <location>
        <begin position="25"/>
        <end position="77"/>
    </location>
</feature>
<dbReference type="InterPro" id="IPR008160">
    <property type="entry name" value="Collagen"/>
</dbReference>
<dbReference type="Proteomes" id="UP001595766">
    <property type="component" value="Unassembled WGS sequence"/>
</dbReference>
<feature type="signal peptide" evidence="2">
    <location>
        <begin position="1"/>
        <end position="23"/>
    </location>
</feature>
<reference evidence="4" key="1">
    <citation type="journal article" date="2019" name="Int. J. Syst. Evol. Microbiol.">
        <title>The Global Catalogue of Microorganisms (GCM) 10K type strain sequencing project: providing services to taxonomists for standard genome sequencing and annotation.</title>
        <authorList>
            <consortium name="The Broad Institute Genomics Platform"/>
            <consortium name="The Broad Institute Genome Sequencing Center for Infectious Disease"/>
            <person name="Wu L."/>
            <person name="Ma J."/>
        </authorList>
    </citation>
    <scope>NUCLEOTIDE SEQUENCE [LARGE SCALE GENOMIC DNA]</scope>
    <source>
        <strain evidence="4">CECT 8551</strain>
    </source>
</reference>
<feature type="chain" id="PRO_5045377141" evidence="2">
    <location>
        <begin position="24"/>
        <end position="204"/>
    </location>
</feature>
<evidence type="ECO:0000256" key="1">
    <source>
        <dbReference type="SAM" id="MobiDB-lite"/>
    </source>
</evidence>
<dbReference type="Pfam" id="PF01391">
    <property type="entry name" value="Collagen"/>
    <property type="match status" value="1"/>
</dbReference>
<comment type="caution">
    <text evidence="3">The sequence shown here is derived from an EMBL/GenBank/DDBJ whole genome shotgun (WGS) entry which is preliminary data.</text>
</comment>
<evidence type="ECO:0000256" key="2">
    <source>
        <dbReference type="SAM" id="SignalP"/>
    </source>
</evidence>